<evidence type="ECO:0000313" key="3">
    <source>
        <dbReference type="Proteomes" id="UP000815677"/>
    </source>
</evidence>
<proteinExistence type="predicted"/>
<gene>
    <name evidence="2" type="ORF">MCHLO_14672</name>
</gene>
<organism evidence="2 3">
    <name type="scientific">Mycena chlorophos</name>
    <name type="common">Agaric fungus</name>
    <name type="synonym">Agaricus chlorophos</name>
    <dbReference type="NCBI Taxonomy" id="658473"/>
    <lineage>
        <taxon>Eukaryota</taxon>
        <taxon>Fungi</taxon>
        <taxon>Dikarya</taxon>
        <taxon>Basidiomycota</taxon>
        <taxon>Agaricomycotina</taxon>
        <taxon>Agaricomycetes</taxon>
        <taxon>Agaricomycetidae</taxon>
        <taxon>Agaricales</taxon>
        <taxon>Marasmiineae</taxon>
        <taxon>Mycenaceae</taxon>
        <taxon>Mycena</taxon>
    </lineage>
</organism>
<dbReference type="EMBL" id="DF849584">
    <property type="protein sequence ID" value="GAT58216.1"/>
    <property type="molecule type" value="Genomic_DNA"/>
</dbReference>
<evidence type="ECO:0000313" key="2">
    <source>
        <dbReference type="EMBL" id="GAT58216.1"/>
    </source>
</evidence>
<accession>A0ABQ0M4G6</accession>
<sequence length="85" mass="9900">MSGILQAIYDVLFPPPKPHVHSSAEIRDIDEGYLCEWRRYAKEARRTDISDAEKGTEMLRVSRDTPQGRPAPWYKFNPLDNDRPQ</sequence>
<dbReference type="Proteomes" id="UP000815677">
    <property type="component" value="Unassembled WGS sequence"/>
</dbReference>
<feature type="region of interest" description="Disordered" evidence="1">
    <location>
        <begin position="49"/>
        <end position="85"/>
    </location>
</feature>
<reference evidence="2" key="1">
    <citation type="submission" date="2014-09" db="EMBL/GenBank/DDBJ databases">
        <title>Genome sequence of the luminous mushroom Mycena chlorophos for searching fungal bioluminescence genes.</title>
        <authorList>
            <person name="Tanaka Y."/>
            <person name="Kasuga D."/>
            <person name="Oba Y."/>
            <person name="Hase S."/>
            <person name="Sato K."/>
            <person name="Oba Y."/>
            <person name="Sakakibara Y."/>
        </authorList>
    </citation>
    <scope>NUCLEOTIDE SEQUENCE</scope>
</reference>
<evidence type="ECO:0000256" key="1">
    <source>
        <dbReference type="SAM" id="MobiDB-lite"/>
    </source>
</evidence>
<name>A0ABQ0M4G6_MYCCL</name>
<feature type="compositionally biased region" description="Basic and acidic residues" evidence="1">
    <location>
        <begin position="49"/>
        <end position="63"/>
    </location>
</feature>
<keyword evidence="3" id="KW-1185">Reference proteome</keyword>
<protein>
    <submittedName>
        <fullName evidence="2">Uncharacterized protein</fullName>
    </submittedName>
</protein>